<evidence type="ECO:0000256" key="1">
    <source>
        <dbReference type="ARBA" id="ARBA00022723"/>
    </source>
</evidence>
<sequence length="412" mass="45076">MALSASLVALSALAFSHASRASSHTNHSSTFPACVASMDGQLPSATPADFEFSGTVRRYYIAAEEVEWNYAPTGWDNWLGVPLNLSPRANAVVGSYNTTYLKALYRGYTDDTFTQMSEQPPWQGTQGPTVRSEVGDMVEIMFVNKLSHNYATMHSVGLAYNKMNEGGDSPPVASAVGPGECAVYKWLANEGAGPNDNSPAWAHSYHSYVDLDIDLNSGLLGPQIVYASGQMNATMLKYKEFSLLYMIYKEGQSFLSAANAQRLNGNHSAEAMSSKWGMLDTEHLWSGDYSSWHPQLVNMNSSYRFSGAASFHTMNGYIFANNPPFEMCQNDQAICYAYSYGGASHVFHMHGNGVMDDGRKQFSVSLNDGVSKTLYMSASDTGLWQVICHVSNHHQDGMVANYLVKDSALCAK</sequence>
<evidence type="ECO:0000256" key="2">
    <source>
        <dbReference type="SAM" id="SignalP"/>
    </source>
</evidence>
<dbReference type="Proteomes" id="UP000756132">
    <property type="component" value="Chromosome 2"/>
</dbReference>
<dbReference type="RefSeq" id="XP_047758477.1">
    <property type="nucleotide sequence ID" value="XM_047901997.1"/>
</dbReference>
<evidence type="ECO:0000313" key="5">
    <source>
        <dbReference type="Proteomes" id="UP000756132"/>
    </source>
</evidence>
<dbReference type="InterPro" id="IPR008972">
    <property type="entry name" value="Cupredoxin"/>
</dbReference>
<proteinExistence type="predicted"/>
<dbReference type="InterPro" id="IPR033138">
    <property type="entry name" value="Cu_oxidase_CS"/>
</dbReference>
<organism evidence="4 5">
    <name type="scientific">Passalora fulva</name>
    <name type="common">Tomato leaf mold</name>
    <name type="synonym">Cladosporium fulvum</name>
    <dbReference type="NCBI Taxonomy" id="5499"/>
    <lineage>
        <taxon>Eukaryota</taxon>
        <taxon>Fungi</taxon>
        <taxon>Dikarya</taxon>
        <taxon>Ascomycota</taxon>
        <taxon>Pezizomycotina</taxon>
        <taxon>Dothideomycetes</taxon>
        <taxon>Dothideomycetidae</taxon>
        <taxon>Mycosphaerellales</taxon>
        <taxon>Mycosphaerellaceae</taxon>
        <taxon>Fulvia</taxon>
    </lineage>
</organism>
<feature type="chain" id="PRO_5040354568" evidence="2">
    <location>
        <begin position="22"/>
        <end position="412"/>
    </location>
</feature>
<dbReference type="InterPro" id="IPR011706">
    <property type="entry name" value="Cu-oxidase_C"/>
</dbReference>
<reference evidence="4" key="2">
    <citation type="journal article" date="2022" name="Microb. Genom.">
        <title>A chromosome-scale genome assembly of the tomato pathogen Cladosporium fulvum reveals a compartmentalized genome architecture and the presence of a dispensable chromosome.</title>
        <authorList>
            <person name="Zaccaron A.Z."/>
            <person name="Chen L.H."/>
            <person name="Samaras A."/>
            <person name="Stergiopoulos I."/>
        </authorList>
    </citation>
    <scope>NUCLEOTIDE SEQUENCE</scope>
    <source>
        <strain evidence="4">Race5_Kim</strain>
    </source>
</reference>
<protein>
    <submittedName>
        <fullName evidence="4">Hephaestin-like protein</fullName>
    </submittedName>
</protein>
<keyword evidence="5" id="KW-1185">Reference proteome</keyword>
<dbReference type="Gene3D" id="2.60.40.420">
    <property type="entry name" value="Cupredoxins - blue copper proteins"/>
    <property type="match status" value="2"/>
</dbReference>
<dbReference type="AlphaFoldDB" id="A0A9Q8LB46"/>
<dbReference type="KEGG" id="ffu:CLAFUR5_02849"/>
<keyword evidence="2" id="KW-0732">Signal</keyword>
<dbReference type="Pfam" id="PF07731">
    <property type="entry name" value="Cu-oxidase_2"/>
    <property type="match status" value="1"/>
</dbReference>
<feature type="signal peptide" evidence="2">
    <location>
        <begin position="1"/>
        <end position="21"/>
    </location>
</feature>
<dbReference type="EMBL" id="CP090164">
    <property type="protein sequence ID" value="UJO14111.1"/>
    <property type="molecule type" value="Genomic_DNA"/>
</dbReference>
<dbReference type="GO" id="GO:0016491">
    <property type="term" value="F:oxidoreductase activity"/>
    <property type="evidence" value="ECO:0007669"/>
    <property type="project" value="InterPro"/>
</dbReference>
<dbReference type="OrthoDB" id="2121828at2759"/>
<dbReference type="GeneID" id="71982727"/>
<name>A0A9Q8LB46_PASFU</name>
<evidence type="ECO:0000313" key="4">
    <source>
        <dbReference type="EMBL" id="UJO14111.1"/>
    </source>
</evidence>
<gene>
    <name evidence="4" type="ORF">CLAFUR5_02849</name>
</gene>
<dbReference type="PROSITE" id="PS00079">
    <property type="entry name" value="MULTICOPPER_OXIDASE1"/>
    <property type="match status" value="1"/>
</dbReference>
<evidence type="ECO:0000259" key="3">
    <source>
        <dbReference type="Pfam" id="PF07731"/>
    </source>
</evidence>
<dbReference type="GO" id="GO:0005507">
    <property type="term" value="F:copper ion binding"/>
    <property type="evidence" value="ECO:0007669"/>
    <property type="project" value="InterPro"/>
</dbReference>
<feature type="domain" description="Plastocyanin-like" evidence="3">
    <location>
        <begin position="310"/>
        <end position="406"/>
    </location>
</feature>
<dbReference type="SUPFAM" id="SSF49503">
    <property type="entry name" value="Cupredoxins"/>
    <property type="match status" value="2"/>
</dbReference>
<accession>A0A9Q8LB46</accession>
<reference evidence="4" key="1">
    <citation type="submission" date="2021-12" db="EMBL/GenBank/DDBJ databases">
        <authorList>
            <person name="Zaccaron A."/>
            <person name="Stergiopoulos I."/>
        </authorList>
    </citation>
    <scope>NUCLEOTIDE SEQUENCE</scope>
    <source>
        <strain evidence="4">Race5_Kim</strain>
    </source>
</reference>
<keyword evidence="1" id="KW-0479">Metal-binding</keyword>